<feature type="region of interest" description="Disordered" evidence="1">
    <location>
        <begin position="126"/>
        <end position="155"/>
    </location>
</feature>
<proteinExistence type="predicted"/>
<reference evidence="3" key="1">
    <citation type="journal article" date="2018" name="Nat. Microbiol.">
        <title>Leveraging single-cell genomics to expand the fungal tree of life.</title>
        <authorList>
            <person name="Ahrendt S.R."/>
            <person name="Quandt C.A."/>
            <person name="Ciobanu D."/>
            <person name="Clum A."/>
            <person name="Salamov A."/>
            <person name="Andreopoulos B."/>
            <person name="Cheng J.F."/>
            <person name="Woyke T."/>
            <person name="Pelin A."/>
            <person name="Henrissat B."/>
            <person name="Reynolds N.K."/>
            <person name="Benny G.L."/>
            <person name="Smith M.E."/>
            <person name="James T.Y."/>
            <person name="Grigoriev I.V."/>
        </authorList>
    </citation>
    <scope>NUCLEOTIDE SEQUENCE [LARGE SCALE GENOMIC DNA]</scope>
    <source>
        <strain evidence="3">CSF55</strain>
    </source>
</reference>
<feature type="compositionally biased region" description="Basic and acidic residues" evidence="1">
    <location>
        <begin position="145"/>
        <end position="155"/>
    </location>
</feature>
<organism evidence="2 3">
    <name type="scientific">Rozella allomycis (strain CSF55)</name>
    <dbReference type="NCBI Taxonomy" id="988480"/>
    <lineage>
        <taxon>Eukaryota</taxon>
        <taxon>Fungi</taxon>
        <taxon>Fungi incertae sedis</taxon>
        <taxon>Cryptomycota</taxon>
        <taxon>Cryptomycota incertae sedis</taxon>
        <taxon>Rozella</taxon>
    </lineage>
</organism>
<dbReference type="AlphaFoldDB" id="A0A4V1IYX0"/>
<dbReference type="EMBL" id="ML007118">
    <property type="protein sequence ID" value="RKP16029.1"/>
    <property type="molecule type" value="Genomic_DNA"/>
</dbReference>
<accession>A0A4V1IYX0</accession>
<dbReference type="Proteomes" id="UP000281549">
    <property type="component" value="Unassembled WGS sequence"/>
</dbReference>
<evidence type="ECO:0000313" key="2">
    <source>
        <dbReference type="EMBL" id="RKP16029.1"/>
    </source>
</evidence>
<sequence length="155" mass="17968">MRNPPATHRSLAFRAYQARFLASFLQSLWGKPFEEAAVTSQWTFRRSNRSHRGSIPVHKKSISITEDINPCNSYYWQGSTPGVHIRQDQRSCVQIGSNKFNLLRPFNDKKSTKISNAFQTRNKTIKQHHPNPMETQQSHTTHTNLDFEEKALKSK</sequence>
<feature type="non-terminal residue" evidence="2">
    <location>
        <position position="155"/>
    </location>
</feature>
<feature type="compositionally biased region" description="Polar residues" evidence="1">
    <location>
        <begin position="133"/>
        <end position="144"/>
    </location>
</feature>
<evidence type="ECO:0000313" key="3">
    <source>
        <dbReference type="Proteomes" id="UP000281549"/>
    </source>
</evidence>
<evidence type="ECO:0000256" key="1">
    <source>
        <dbReference type="SAM" id="MobiDB-lite"/>
    </source>
</evidence>
<name>A0A4V1IYX0_ROZAC</name>
<gene>
    <name evidence="2" type="ORF">ROZALSC1DRAFT_25750</name>
</gene>
<protein>
    <submittedName>
        <fullName evidence="2">Uncharacterized protein</fullName>
    </submittedName>
</protein>